<proteinExistence type="predicted"/>
<accession>A0A0F3Q1S7</accession>
<dbReference type="AlphaFoldDB" id="A0A0F3Q1S7"/>
<dbReference type="Proteomes" id="UP000033722">
    <property type="component" value="Unassembled WGS sequence"/>
</dbReference>
<evidence type="ECO:0000313" key="1">
    <source>
        <dbReference type="EMBL" id="KJV86192.1"/>
    </source>
</evidence>
<sequence>MLDGPMATEEESKLNLIVSFCYTKRSKMLWKEAVCSW</sequence>
<gene>
    <name evidence="1" type="ORF">APHCRT_0659</name>
</gene>
<dbReference type="PATRIC" id="fig|1359157.3.peg.335"/>
<organism evidence="1 2">
    <name type="scientific">Anaplasma phagocytophilum str. CRT53-1</name>
    <dbReference type="NCBI Taxonomy" id="1359157"/>
    <lineage>
        <taxon>Bacteria</taxon>
        <taxon>Pseudomonadati</taxon>
        <taxon>Pseudomonadota</taxon>
        <taxon>Alphaproteobacteria</taxon>
        <taxon>Rickettsiales</taxon>
        <taxon>Anaplasmataceae</taxon>
        <taxon>Anaplasma</taxon>
        <taxon>phagocytophilum group</taxon>
    </lineage>
</organism>
<comment type="caution">
    <text evidence="1">The sequence shown here is derived from an EMBL/GenBank/DDBJ whole genome shotgun (WGS) entry which is preliminary data.</text>
</comment>
<reference evidence="1 2" key="1">
    <citation type="submission" date="2015-01" db="EMBL/GenBank/DDBJ databases">
        <title>Genome Sequencing of Rickettsiales.</title>
        <authorList>
            <person name="Daugherty S.C."/>
            <person name="Su Q."/>
            <person name="Abolude K."/>
            <person name="Beier-Sexton M."/>
            <person name="Carlyon J.A."/>
            <person name="Carter R."/>
            <person name="Day N.P."/>
            <person name="Dumler S.J."/>
            <person name="Dyachenko V."/>
            <person name="Godinez A."/>
            <person name="Kurtti T.J."/>
            <person name="Lichay M."/>
            <person name="Mullins K.E."/>
            <person name="Ott S."/>
            <person name="Pappas-Brown V."/>
            <person name="Paris D.H."/>
            <person name="Patel P."/>
            <person name="Richards A.L."/>
            <person name="Sadzewicz L."/>
            <person name="Sears K."/>
            <person name="Seidman D."/>
            <person name="Sengamalay N."/>
            <person name="Stenos J."/>
            <person name="Tallon L.J."/>
            <person name="Vincent G."/>
            <person name="Fraser C.M."/>
            <person name="Munderloh U."/>
            <person name="Dunning-Hotopp J.C."/>
        </authorList>
    </citation>
    <scope>NUCLEOTIDE SEQUENCE [LARGE SCALE GENOMIC DNA]</scope>
    <source>
        <strain evidence="1 2">CRT53-1</strain>
    </source>
</reference>
<protein>
    <submittedName>
        <fullName evidence="1">Uncharacterized protein</fullName>
    </submittedName>
</protein>
<evidence type="ECO:0000313" key="2">
    <source>
        <dbReference type="Proteomes" id="UP000033722"/>
    </source>
</evidence>
<name>A0A0F3Q1S7_ANAPH</name>
<dbReference type="EMBL" id="LAOD01000016">
    <property type="protein sequence ID" value="KJV86192.1"/>
    <property type="molecule type" value="Genomic_DNA"/>
</dbReference>